<dbReference type="Gene3D" id="3.10.10.10">
    <property type="entry name" value="HIV Type 1 Reverse Transcriptase, subunit A, domain 1"/>
    <property type="match status" value="1"/>
</dbReference>
<feature type="domain" description="Reverse transcriptase" evidence="1">
    <location>
        <begin position="187"/>
        <end position="341"/>
    </location>
</feature>
<reference evidence="2 3" key="1">
    <citation type="submission" date="2020-04" db="EMBL/GenBank/DDBJ databases">
        <title>Perkinsus olseni comparative genomics.</title>
        <authorList>
            <person name="Bogema D.R."/>
        </authorList>
    </citation>
    <scope>NUCLEOTIDE SEQUENCE [LARGE SCALE GENOMIC DNA]</scope>
    <source>
        <strain evidence="2 3">ATCC PRA-207</strain>
    </source>
</reference>
<dbReference type="PANTHER" id="PTHR33050:SF7">
    <property type="entry name" value="RIBONUCLEASE H"/>
    <property type="match status" value="1"/>
</dbReference>
<evidence type="ECO:0000313" key="3">
    <source>
        <dbReference type="Proteomes" id="UP000553632"/>
    </source>
</evidence>
<feature type="non-terminal residue" evidence="2">
    <location>
        <position position="341"/>
    </location>
</feature>
<dbReference type="InterPro" id="IPR052055">
    <property type="entry name" value="Hepadnavirus_pol/RT"/>
</dbReference>
<keyword evidence="3" id="KW-1185">Reference proteome</keyword>
<dbReference type="InterPro" id="IPR043502">
    <property type="entry name" value="DNA/RNA_pol_sf"/>
</dbReference>
<dbReference type="InterPro" id="IPR043128">
    <property type="entry name" value="Rev_trsase/Diguanyl_cyclase"/>
</dbReference>
<dbReference type="PROSITE" id="PS50878">
    <property type="entry name" value="RT_POL"/>
    <property type="match status" value="1"/>
</dbReference>
<organism evidence="2 3">
    <name type="scientific">Perkinsus olseni</name>
    <name type="common">Perkinsus atlanticus</name>
    <dbReference type="NCBI Taxonomy" id="32597"/>
    <lineage>
        <taxon>Eukaryota</taxon>
        <taxon>Sar</taxon>
        <taxon>Alveolata</taxon>
        <taxon>Perkinsozoa</taxon>
        <taxon>Perkinsea</taxon>
        <taxon>Perkinsida</taxon>
        <taxon>Perkinsidae</taxon>
        <taxon>Perkinsus</taxon>
    </lineage>
</organism>
<gene>
    <name evidence="2" type="ORF">FOZ63_013782</name>
</gene>
<dbReference type="PANTHER" id="PTHR33050">
    <property type="entry name" value="REVERSE TRANSCRIPTASE DOMAIN-CONTAINING PROTEIN"/>
    <property type="match status" value="1"/>
</dbReference>
<dbReference type="EMBL" id="JABANO010013468">
    <property type="protein sequence ID" value="KAF4740130.1"/>
    <property type="molecule type" value="Genomic_DNA"/>
</dbReference>
<protein>
    <recommendedName>
        <fullName evidence="1">Reverse transcriptase domain-containing protein</fullName>
    </recommendedName>
</protein>
<dbReference type="Gene3D" id="3.30.70.270">
    <property type="match status" value="1"/>
</dbReference>
<sequence length="341" mass="39222">VRVKLADGTVRYMSKAWKCFVKQVSKQGNIVWKLLTFILMGGIGKPGIIIGRNQFKILGFAVTRSVLCNDEQHCVVDDEQAEKMVGLDEDLSVCCQHAHLLPDKILSTEGDIVNTVKKGSKVYETKLYQGRMAALDWKSKDRPPRSYHAAVKRAERLEFSLRKRGGADLLEKYDEQFEGWVKSGFIRRVPDSEVKHYLFHHPVVRIGHPTTPVRPVINGQSLDPYLKTTECDMLRISDIILRWRQVKKWATMDLSKAFLRIQMRDCDQPYLGIYWRGQSYLFNVLPFGLAMSPSWLTANVREVLYRLSRQSEFDSEVLPYMDDLMLLVGDGKDIITQQHAL</sequence>
<dbReference type="AlphaFoldDB" id="A0A7J6T6X6"/>
<name>A0A7J6T6X6_PEROL</name>
<comment type="caution">
    <text evidence="2">The sequence shown here is derived from an EMBL/GenBank/DDBJ whole genome shotgun (WGS) entry which is preliminary data.</text>
</comment>
<dbReference type="SUPFAM" id="SSF56672">
    <property type="entry name" value="DNA/RNA polymerases"/>
    <property type="match status" value="1"/>
</dbReference>
<evidence type="ECO:0000313" key="2">
    <source>
        <dbReference type="EMBL" id="KAF4740130.1"/>
    </source>
</evidence>
<evidence type="ECO:0000259" key="1">
    <source>
        <dbReference type="PROSITE" id="PS50878"/>
    </source>
</evidence>
<dbReference type="InterPro" id="IPR000477">
    <property type="entry name" value="RT_dom"/>
</dbReference>
<accession>A0A7J6T6X6</accession>
<dbReference type="Pfam" id="PF00078">
    <property type="entry name" value="RVT_1"/>
    <property type="match status" value="1"/>
</dbReference>
<feature type="non-terminal residue" evidence="2">
    <location>
        <position position="1"/>
    </location>
</feature>
<dbReference type="Proteomes" id="UP000553632">
    <property type="component" value="Unassembled WGS sequence"/>
</dbReference>
<proteinExistence type="predicted"/>